<evidence type="ECO:0000313" key="2">
    <source>
        <dbReference type="EMBL" id="OIO17315.1"/>
    </source>
</evidence>
<dbReference type="EMBL" id="MNVB01000034">
    <property type="protein sequence ID" value="OIO17315.1"/>
    <property type="molecule type" value="Genomic_DNA"/>
</dbReference>
<feature type="transmembrane region" description="Helical" evidence="1">
    <location>
        <begin position="14"/>
        <end position="34"/>
    </location>
</feature>
<protein>
    <submittedName>
        <fullName evidence="2">Uncharacterized protein</fullName>
    </submittedName>
</protein>
<evidence type="ECO:0000256" key="1">
    <source>
        <dbReference type="SAM" id="Phobius"/>
    </source>
</evidence>
<gene>
    <name evidence="2" type="ORF">AUJ29_01560</name>
</gene>
<dbReference type="Proteomes" id="UP000182465">
    <property type="component" value="Unassembled WGS sequence"/>
</dbReference>
<dbReference type="AlphaFoldDB" id="A0A1J4U213"/>
<comment type="caution">
    <text evidence="2">The sequence shown here is derived from an EMBL/GenBank/DDBJ whole genome shotgun (WGS) entry which is preliminary data.</text>
</comment>
<name>A0A1J4U213_9BACT</name>
<reference evidence="2 3" key="1">
    <citation type="journal article" date="2016" name="Environ. Microbiol.">
        <title>Genomic resolution of a cold subsurface aquifer community provides metabolic insights for novel microbes adapted to high CO concentrations.</title>
        <authorList>
            <person name="Probst A.J."/>
            <person name="Castelle C.J."/>
            <person name="Singh A."/>
            <person name="Brown C.T."/>
            <person name="Anantharaman K."/>
            <person name="Sharon I."/>
            <person name="Hug L.A."/>
            <person name="Burstein D."/>
            <person name="Emerson J.B."/>
            <person name="Thomas B.C."/>
            <person name="Banfield J.F."/>
        </authorList>
    </citation>
    <scope>NUCLEOTIDE SEQUENCE [LARGE SCALE GENOMIC DNA]</scope>
    <source>
        <strain evidence="2">CG1_02_38_13</strain>
    </source>
</reference>
<keyword evidence="1" id="KW-0472">Membrane</keyword>
<proteinExistence type="predicted"/>
<evidence type="ECO:0000313" key="3">
    <source>
        <dbReference type="Proteomes" id="UP000182465"/>
    </source>
</evidence>
<organism evidence="2 3">
    <name type="scientific">Candidatus Kuenenbacteria bacterium CG1_02_38_13</name>
    <dbReference type="NCBI Taxonomy" id="1805235"/>
    <lineage>
        <taxon>Bacteria</taxon>
        <taxon>Candidatus Kueneniibacteriota</taxon>
    </lineage>
</organism>
<keyword evidence="1" id="KW-1133">Transmembrane helix</keyword>
<keyword evidence="1" id="KW-0812">Transmembrane</keyword>
<sequence length="203" mass="23307">MEKNNNQIPFCIKFFKTAIILIVVIILAIGYFLLIRPRLIKYHSTSALISQRKEELDAKINKLIVLKKTAVNYEKISLADREKINYILPDEPDDSSLYMNIVGVANYHGLNLDIDGILLKRAEEKTQKKKPLVNQSNQPVIDKVAKIPPKVNIELELSAVNYIDLKLFFKYLESNVRIFDVNSFVYNPENGELSLSISSYFLD</sequence>
<accession>A0A1J4U213</accession>